<keyword evidence="2" id="KW-1185">Reference proteome</keyword>
<organism evidence="1 2">
    <name type="scientific">Saccharopolyspora gregorii</name>
    <dbReference type="NCBI Taxonomy" id="33914"/>
    <lineage>
        <taxon>Bacteria</taxon>
        <taxon>Bacillati</taxon>
        <taxon>Actinomycetota</taxon>
        <taxon>Actinomycetes</taxon>
        <taxon>Pseudonocardiales</taxon>
        <taxon>Pseudonocardiaceae</taxon>
        <taxon>Saccharopolyspora</taxon>
    </lineage>
</organism>
<gene>
    <name evidence="1" type="ORF">GCM10020366_02080</name>
</gene>
<evidence type="ECO:0000313" key="1">
    <source>
        <dbReference type="EMBL" id="GAA3352438.1"/>
    </source>
</evidence>
<evidence type="ECO:0008006" key="3">
    <source>
        <dbReference type="Google" id="ProtNLM"/>
    </source>
</evidence>
<sequence>MLAGDATAISTVLWTTAHGAASVLVTFGHRPADSPDAYAAAVVDNALAGLRARPATRL</sequence>
<comment type="caution">
    <text evidence="1">The sequence shown here is derived from an EMBL/GenBank/DDBJ whole genome shotgun (WGS) entry which is preliminary data.</text>
</comment>
<name>A0ABP6RIH1_9PSEU</name>
<accession>A0ABP6RIH1</accession>
<dbReference type="EMBL" id="BAAAYK010000004">
    <property type="protein sequence ID" value="GAA3352438.1"/>
    <property type="molecule type" value="Genomic_DNA"/>
</dbReference>
<dbReference type="Proteomes" id="UP001500483">
    <property type="component" value="Unassembled WGS sequence"/>
</dbReference>
<evidence type="ECO:0000313" key="2">
    <source>
        <dbReference type="Proteomes" id="UP001500483"/>
    </source>
</evidence>
<proteinExistence type="predicted"/>
<reference evidence="2" key="1">
    <citation type="journal article" date="2019" name="Int. J. Syst. Evol. Microbiol.">
        <title>The Global Catalogue of Microorganisms (GCM) 10K type strain sequencing project: providing services to taxonomists for standard genome sequencing and annotation.</title>
        <authorList>
            <consortium name="The Broad Institute Genomics Platform"/>
            <consortium name="The Broad Institute Genome Sequencing Center for Infectious Disease"/>
            <person name="Wu L."/>
            <person name="Ma J."/>
        </authorList>
    </citation>
    <scope>NUCLEOTIDE SEQUENCE [LARGE SCALE GENOMIC DNA]</scope>
    <source>
        <strain evidence="2">JCM 9687</strain>
    </source>
</reference>
<protein>
    <recommendedName>
        <fullName evidence="3">Tetracyclin repressor-like C-terminal domain-containing protein</fullName>
    </recommendedName>
</protein>